<keyword evidence="3" id="KW-1185">Reference proteome</keyword>
<accession>A0A2T7EKM2</accession>
<feature type="region of interest" description="Disordered" evidence="1">
    <location>
        <begin position="1"/>
        <end position="79"/>
    </location>
</feature>
<protein>
    <submittedName>
        <fullName evidence="2">Uncharacterized protein</fullName>
    </submittedName>
</protein>
<name>A0A2T7EKM2_9POAL</name>
<dbReference type="EMBL" id="CM009750">
    <property type="protein sequence ID" value="PUZ68353.1"/>
    <property type="molecule type" value="Genomic_DNA"/>
</dbReference>
<feature type="compositionally biased region" description="Pro residues" evidence="1">
    <location>
        <begin position="16"/>
        <end position="26"/>
    </location>
</feature>
<evidence type="ECO:0000313" key="3">
    <source>
        <dbReference type="Proteomes" id="UP000244336"/>
    </source>
</evidence>
<gene>
    <name evidence="2" type="ORF">GQ55_2G020400</name>
</gene>
<dbReference type="PROSITE" id="PS51257">
    <property type="entry name" value="PROKAR_LIPOPROTEIN"/>
    <property type="match status" value="1"/>
</dbReference>
<evidence type="ECO:0000256" key="1">
    <source>
        <dbReference type="SAM" id="MobiDB-lite"/>
    </source>
</evidence>
<dbReference type="Gramene" id="PUZ68353">
    <property type="protein sequence ID" value="PUZ68353"/>
    <property type="gene ID" value="GQ55_2G020400"/>
</dbReference>
<proteinExistence type="predicted"/>
<evidence type="ECO:0000313" key="2">
    <source>
        <dbReference type="EMBL" id="PUZ68353.1"/>
    </source>
</evidence>
<reference evidence="2 3" key="1">
    <citation type="submission" date="2018-04" db="EMBL/GenBank/DDBJ databases">
        <title>WGS assembly of Panicum hallii var. hallii HAL2.</title>
        <authorList>
            <person name="Lovell J."/>
            <person name="Jenkins J."/>
            <person name="Lowry D."/>
            <person name="Mamidi S."/>
            <person name="Sreedasyam A."/>
            <person name="Weng X."/>
            <person name="Barry K."/>
            <person name="Bonette J."/>
            <person name="Campitelli B."/>
            <person name="Daum C."/>
            <person name="Gordon S."/>
            <person name="Gould B."/>
            <person name="Lipzen A."/>
            <person name="MacQueen A."/>
            <person name="Palacio-Mejia J."/>
            <person name="Plott C."/>
            <person name="Shakirov E."/>
            <person name="Shu S."/>
            <person name="Yoshinaga Y."/>
            <person name="Zane M."/>
            <person name="Rokhsar D."/>
            <person name="Grimwood J."/>
            <person name="Schmutz J."/>
            <person name="Juenger T."/>
        </authorList>
    </citation>
    <scope>NUCLEOTIDE SEQUENCE [LARGE SCALE GENOMIC DNA]</scope>
    <source>
        <strain evidence="3">cv. HAL2</strain>
    </source>
</reference>
<feature type="compositionally biased region" description="Pro residues" evidence="1">
    <location>
        <begin position="66"/>
        <end position="79"/>
    </location>
</feature>
<dbReference type="AlphaFoldDB" id="A0A2T7EKM2"/>
<dbReference type="Proteomes" id="UP000244336">
    <property type="component" value="Chromosome 2"/>
</dbReference>
<sequence>MIRDHRSLKSPALTIAPPPPPPPPPSAASCGPPRSVPPAPPNLRRRDSCRAPRCRRPPRAAQPLHLAPPPRSRNAVPPPLCSLVALRRPPSRSAPTLHARCDPAPQNRRGCPCIHLARRLRPSVHPGGSRRISAGGRVTMECTCREVCHVRCG</sequence>
<organism evidence="2 3">
    <name type="scientific">Panicum hallii var. hallii</name>
    <dbReference type="NCBI Taxonomy" id="1504633"/>
    <lineage>
        <taxon>Eukaryota</taxon>
        <taxon>Viridiplantae</taxon>
        <taxon>Streptophyta</taxon>
        <taxon>Embryophyta</taxon>
        <taxon>Tracheophyta</taxon>
        <taxon>Spermatophyta</taxon>
        <taxon>Magnoliopsida</taxon>
        <taxon>Liliopsida</taxon>
        <taxon>Poales</taxon>
        <taxon>Poaceae</taxon>
        <taxon>PACMAD clade</taxon>
        <taxon>Panicoideae</taxon>
        <taxon>Panicodae</taxon>
        <taxon>Paniceae</taxon>
        <taxon>Panicinae</taxon>
        <taxon>Panicum</taxon>
        <taxon>Panicum sect. Panicum</taxon>
    </lineage>
</organism>